<feature type="compositionally biased region" description="Basic and acidic residues" evidence="1">
    <location>
        <begin position="453"/>
        <end position="463"/>
    </location>
</feature>
<dbReference type="AlphaFoldDB" id="A0A061HJS2"/>
<accession>A0A061HJS2</accession>
<feature type="region of interest" description="Disordered" evidence="1">
    <location>
        <begin position="299"/>
        <end position="367"/>
    </location>
</feature>
<feature type="compositionally biased region" description="Polar residues" evidence="1">
    <location>
        <begin position="340"/>
        <end position="366"/>
    </location>
</feature>
<reference evidence="2" key="2">
    <citation type="submission" date="2013-01" db="EMBL/GenBank/DDBJ databases">
        <title>The wheat powdery mildew genome reveals unique evolution of an obligate biotroph.</title>
        <authorList>
            <person name="Oberhaensli S."/>
            <person name="Wicker T."/>
            <person name="Keller B."/>
        </authorList>
    </citation>
    <scope>NUCLEOTIDE SEQUENCE</scope>
    <source>
        <strain evidence="2">96224</strain>
    </source>
</reference>
<evidence type="ECO:0000313" key="3">
    <source>
        <dbReference type="EMBL" id="SUZ08240.1"/>
    </source>
</evidence>
<feature type="compositionally biased region" description="Low complexity" evidence="1">
    <location>
        <begin position="301"/>
        <end position="312"/>
    </location>
</feature>
<dbReference type="Proteomes" id="UP000053110">
    <property type="component" value="Unassembled WGS sequence"/>
</dbReference>
<protein>
    <submittedName>
        <fullName evidence="3">BgtA-20786</fullName>
    </submittedName>
</protein>
<reference evidence="3" key="3">
    <citation type="submission" date="2018-07" db="EMBL/GenBank/DDBJ databases">
        <authorList>
            <person name="Quirk P.G."/>
            <person name="Krulwich T.A."/>
        </authorList>
    </citation>
    <scope>NUCLEOTIDE SEQUENCE</scope>
    <source>
        <strain evidence="3">96224</strain>
    </source>
</reference>
<dbReference type="EMBL" id="UIGY01000014">
    <property type="protein sequence ID" value="SUZ08240.1"/>
    <property type="molecule type" value="Genomic_DNA"/>
</dbReference>
<evidence type="ECO:0000313" key="4">
    <source>
        <dbReference type="Proteomes" id="UP000053110"/>
    </source>
</evidence>
<feature type="region of interest" description="Disordered" evidence="1">
    <location>
        <begin position="53"/>
        <end position="73"/>
    </location>
</feature>
<proteinExistence type="predicted"/>
<reference evidence="4" key="1">
    <citation type="journal article" date="2013" name="Nat. Genet.">
        <title>The wheat powdery mildew genome shows the unique evolution of an obligate biotroph.</title>
        <authorList>
            <person name="Wicker T."/>
            <person name="Oberhaensli S."/>
            <person name="Parlange F."/>
            <person name="Buchmann J.P."/>
            <person name="Shatalina M."/>
            <person name="Roffler S."/>
            <person name="Ben-David R."/>
            <person name="Dolezel J."/>
            <person name="Simkova H."/>
            <person name="Schulze-Lefert P."/>
            <person name="Spanu P.D."/>
            <person name="Bruggmann R."/>
            <person name="Amselem J."/>
            <person name="Quesneville H."/>
            <person name="Ver Loren van Themaat E."/>
            <person name="Paape T."/>
            <person name="Shimizu K.K."/>
            <person name="Keller B."/>
        </authorList>
    </citation>
    <scope>NUCLEOTIDE SEQUENCE [LARGE SCALE GENOMIC DNA]</scope>
    <source>
        <strain evidence="4">96224</strain>
    </source>
</reference>
<dbReference type="OrthoDB" id="5423493at2759"/>
<feature type="compositionally biased region" description="Basic residues" evidence="1">
    <location>
        <begin position="437"/>
        <end position="448"/>
    </location>
</feature>
<feature type="compositionally biased region" description="Basic residues" evidence="1">
    <location>
        <begin position="53"/>
        <end position="69"/>
    </location>
</feature>
<name>A0A061HJS2_BLUGR</name>
<organism evidence="3">
    <name type="scientific">Blumeria graminis f. sp. tritici 96224</name>
    <dbReference type="NCBI Taxonomy" id="1268274"/>
    <lineage>
        <taxon>Eukaryota</taxon>
        <taxon>Fungi</taxon>
        <taxon>Dikarya</taxon>
        <taxon>Ascomycota</taxon>
        <taxon>Pezizomycotina</taxon>
        <taxon>Leotiomycetes</taxon>
        <taxon>Erysiphales</taxon>
        <taxon>Erysiphaceae</taxon>
        <taxon>Blumeria</taxon>
    </lineage>
</organism>
<dbReference type="HOGENOM" id="CLU_022039_0_0_1"/>
<sequence length="527" mass="58253">MPRPKRTIVKPVLTAPLARKSATKKLANPPSGASDTSFNELYDVSDDEKIKLSRAPKTRRNKGKEKIKHTTSLQRTPELDGCLVNGAEHPFVHKNNVQTISDVLLSSPIIELGRKELANHIGSNLTYNKDIVLLRSNSSKLDAKRNNCEVPKNNTIKSRSPDTSLNTTNLNYGKTPGKPTFSSGFQQSQPAIFYCSDDNENDFSIEDVSTPMNIDEMGKMARKITTPASKSRKRKVSELQIPCSSPVVSLSASPILDEMIPATNPLKFTQDDNQSSNVSAKHSVNIISDEKLDSWDEIMAPPRSSSSIPSSPLAQSNPQIHSRSKKIHVKNLRSSRAKTPHTSTENISNLSSPPSLTYSPDQQISDTTRENKVNPIPVASNFSTAQLQSLLPRRRLRKPREPPNNAYFATEADIARPESDDDELAHSAEILRAPGRKHANTSIKKGRPLRTYGETKRKISNPEKSKSLYHLAITLSDSNNIGGDDLGIQKKLGVELKKAARKFLEVDQWDLEFEDCSGHSSSPLDAR</sequence>
<evidence type="ECO:0000313" key="2">
    <source>
        <dbReference type="EMBL" id="EPQ66791.1"/>
    </source>
</evidence>
<dbReference type="EMBL" id="KE374987">
    <property type="protein sequence ID" value="EPQ66791.1"/>
    <property type="molecule type" value="Genomic_DNA"/>
</dbReference>
<feature type="non-terminal residue" evidence="3">
    <location>
        <position position="527"/>
    </location>
</feature>
<feature type="region of interest" description="Disordered" evidence="1">
    <location>
        <begin position="437"/>
        <end position="463"/>
    </location>
</feature>
<gene>
    <name evidence="2" type="ORF">BGT96224_A20786</name>
    <name evidence="3" type="ORF">BGT96224V2_LOCUS1402</name>
</gene>
<evidence type="ECO:0000256" key="1">
    <source>
        <dbReference type="SAM" id="MobiDB-lite"/>
    </source>
</evidence>
<feature type="compositionally biased region" description="Basic residues" evidence="1">
    <location>
        <begin position="322"/>
        <end position="339"/>
    </location>
</feature>
<feature type="region of interest" description="Disordered" evidence="1">
    <location>
        <begin position="20"/>
        <end position="40"/>
    </location>
</feature>